<feature type="region of interest" description="Disordered" evidence="1">
    <location>
        <begin position="1"/>
        <end position="36"/>
    </location>
</feature>
<dbReference type="AlphaFoldDB" id="A0A936NF89"/>
<name>A0A936NF89_9ACTN</name>
<dbReference type="SUPFAM" id="SSF109854">
    <property type="entry name" value="DinB/YfiT-like putative metalloenzymes"/>
    <property type="match status" value="1"/>
</dbReference>
<sequence length="308" mass="33505">MRIPVKRATAAASPGLVPSRQTNRRPRGIDRPDTAWRHTPVDTAQLNRDLSDEQSALDEVVAGLDDAAWSLPTPSERWSVADQIAHLTFFDRAAVLAIEDPDAFGALFEALLGSAVDGDEGVDAHTLGEFRAMSPADLLEAWREGRRRLERAADSLEEGARVNWFGPPMSGRSFLTARLMEVWAHGQDICDAVGATRQPTARLAHIARLGFLTRGWTFTNRGEVPPVSDVRVELVAPDGSRWDFGPADAAERVSGGAEDFCLVVTQRRHLDDTELDVVGDDALSWMTQAQAFAGPPTDPPVPAGIKLE</sequence>
<dbReference type="InterPro" id="IPR017518">
    <property type="entry name" value="CHP03084"/>
</dbReference>
<evidence type="ECO:0000256" key="1">
    <source>
        <dbReference type="SAM" id="MobiDB-lite"/>
    </source>
</evidence>
<organism evidence="4 5">
    <name type="scientific">Candidatus Neomicrothrix subdominans</name>
    <dbReference type="NCBI Taxonomy" id="2954438"/>
    <lineage>
        <taxon>Bacteria</taxon>
        <taxon>Bacillati</taxon>
        <taxon>Actinomycetota</taxon>
        <taxon>Acidimicrobiia</taxon>
        <taxon>Acidimicrobiales</taxon>
        <taxon>Microthrixaceae</taxon>
        <taxon>Candidatus Neomicrothrix</taxon>
    </lineage>
</organism>
<dbReference type="InterPro" id="IPR024344">
    <property type="entry name" value="MDMPI_metal-binding"/>
</dbReference>
<dbReference type="InterPro" id="IPR013917">
    <property type="entry name" value="tRNA_wybutosine-synth"/>
</dbReference>
<dbReference type="Pfam" id="PF11716">
    <property type="entry name" value="MDMPI_N"/>
    <property type="match status" value="1"/>
</dbReference>
<evidence type="ECO:0000313" key="5">
    <source>
        <dbReference type="Proteomes" id="UP000727993"/>
    </source>
</evidence>
<comment type="caution">
    <text evidence="4">The sequence shown here is derived from an EMBL/GenBank/DDBJ whole genome shotgun (WGS) entry which is preliminary data.</text>
</comment>
<dbReference type="Pfam" id="PF08608">
    <property type="entry name" value="Wyosine_form"/>
    <property type="match status" value="1"/>
</dbReference>
<dbReference type="NCBIfam" id="TIGR03083">
    <property type="entry name" value="maleylpyruvate isomerase family mycothiol-dependent enzyme"/>
    <property type="match status" value="1"/>
</dbReference>
<reference evidence="4 5" key="1">
    <citation type="submission" date="2020-10" db="EMBL/GenBank/DDBJ databases">
        <title>Connecting structure to function with the recovery of over 1000 high-quality activated sludge metagenome-assembled genomes encoding full-length rRNA genes using long-read sequencing.</title>
        <authorList>
            <person name="Singleton C.M."/>
            <person name="Petriglieri F."/>
            <person name="Kristensen J.M."/>
            <person name="Kirkegaard R.H."/>
            <person name="Michaelsen T.Y."/>
            <person name="Andersen M.H."/>
            <person name="Karst S.M."/>
            <person name="Dueholm M.S."/>
            <person name="Nielsen P.H."/>
            <person name="Albertsen M."/>
        </authorList>
    </citation>
    <scope>NUCLEOTIDE SEQUENCE [LARGE SCALE GENOMIC DNA]</scope>
    <source>
        <strain evidence="4">Lyne_18-Q3-R50-59_MAXAC.006</strain>
    </source>
</reference>
<evidence type="ECO:0000259" key="2">
    <source>
        <dbReference type="Pfam" id="PF08608"/>
    </source>
</evidence>
<dbReference type="GO" id="GO:0046872">
    <property type="term" value="F:metal ion binding"/>
    <property type="evidence" value="ECO:0007669"/>
    <property type="project" value="InterPro"/>
</dbReference>
<accession>A0A936NF89</accession>
<gene>
    <name evidence="4" type="ORF">IPN02_17350</name>
</gene>
<dbReference type="EMBL" id="JADJZA010000009">
    <property type="protein sequence ID" value="MBK9298554.1"/>
    <property type="molecule type" value="Genomic_DNA"/>
</dbReference>
<feature type="domain" description="tRNA wybutosine-synthesis" evidence="2">
    <location>
        <begin position="230"/>
        <end position="269"/>
    </location>
</feature>
<dbReference type="Gene3D" id="1.20.120.450">
    <property type="entry name" value="dinb family like domain"/>
    <property type="match status" value="1"/>
</dbReference>
<evidence type="ECO:0000259" key="3">
    <source>
        <dbReference type="Pfam" id="PF11716"/>
    </source>
</evidence>
<evidence type="ECO:0000313" key="4">
    <source>
        <dbReference type="EMBL" id="MBK9298554.1"/>
    </source>
</evidence>
<proteinExistence type="predicted"/>
<feature type="compositionally biased region" description="Basic and acidic residues" evidence="1">
    <location>
        <begin position="27"/>
        <end position="36"/>
    </location>
</feature>
<dbReference type="InterPro" id="IPR017517">
    <property type="entry name" value="Maleyloyr_isom"/>
</dbReference>
<feature type="domain" description="Mycothiol-dependent maleylpyruvate isomerase metal-binding" evidence="3">
    <location>
        <begin position="51"/>
        <end position="189"/>
    </location>
</feature>
<dbReference type="NCBIfam" id="TIGR03084">
    <property type="entry name" value="TIGR03084 family metal-binding protein"/>
    <property type="match status" value="1"/>
</dbReference>
<protein>
    <submittedName>
        <fullName evidence="4">TIGR03084 family protein</fullName>
    </submittedName>
</protein>
<dbReference type="Proteomes" id="UP000727993">
    <property type="component" value="Unassembled WGS sequence"/>
</dbReference>
<dbReference type="InterPro" id="IPR034660">
    <property type="entry name" value="DinB/YfiT-like"/>
</dbReference>